<evidence type="ECO:0000256" key="4">
    <source>
        <dbReference type="PROSITE-ProRule" id="PRU00169"/>
    </source>
</evidence>
<feature type="domain" description="HTH luxR-type" evidence="5">
    <location>
        <begin position="131"/>
        <end position="196"/>
    </location>
</feature>
<dbReference type="InterPro" id="IPR000792">
    <property type="entry name" value="Tscrpt_reg_LuxR_C"/>
</dbReference>
<gene>
    <name evidence="7" type="ORF">JNB62_04960</name>
</gene>
<evidence type="ECO:0000259" key="5">
    <source>
        <dbReference type="PROSITE" id="PS50043"/>
    </source>
</evidence>
<comment type="caution">
    <text evidence="7">The sequence shown here is derived from an EMBL/GenBank/DDBJ whole genome shotgun (WGS) entry which is preliminary data.</text>
</comment>
<dbReference type="InterPro" id="IPR011006">
    <property type="entry name" value="CheY-like_superfamily"/>
</dbReference>
<dbReference type="CDD" id="cd06170">
    <property type="entry name" value="LuxR_C_like"/>
    <property type="match status" value="1"/>
</dbReference>
<dbReference type="PROSITE" id="PS50043">
    <property type="entry name" value="HTH_LUXR_2"/>
    <property type="match status" value="1"/>
</dbReference>
<keyword evidence="8" id="KW-1185">Reference proteome</keyword>
<dbReference type="SUPFAM" id="SSF52172">
    <property type="entry name" value="CheY-like"/>
    <property type="match status" value="1"/>
</dbReference>
<organism evidence="7 8">
    <name type="scientific">Microbacterium jejuense</name>
    <dbReference type="NCBI Taxonomy" id="1263637"/>
    <lineage>
        <taxon>Bacteria</taxon>
        <taxon>Bacillati</taxon>
        <taxon>Actinomycetota</taxon>
        <taxon>Actinomycetes</taxon>
        <taxon>Micrococcales</taxon>
        <taxon>Microbacteriaceae</taxon>
        <taxon>Microbacterium</taxon>
    </lineage>
</organism>
<keyword evidence="1" id="KW-0805">Transcription regulation</keyword>
<dbReference type="SUPFAM" id="SSF46894">
    <property type="entry name" value="C-terminal effector domain of the bipartite response regulators"/>
    <property type="match status" value="1"/>
</dbReference>
<feature type="domain" description="Response regulatory" evidence="6">
    <location>
        <begin position="6"/>
        <end position="119"/>
    </location>
</feature>
<evidence type="ECO:0000256" key="2">
    <source>
        <dbReference type="ARBA" id="ARBA00023125"/>
    </source>
</evidence>
<dbReference type="Pfam" id="PF00196">
    <property type="entry name" value="GerE"/>
    <property type="match status" value="1"/>
</dbReference>
<reference evidence="7 8" key="1">
    <citation type="journal article" date="2021" name="MBio">
        <title>Poor Competitiveness of Bradyrhizobium in Pigeon Pea Root Colonization in Indian Soils.</title>
        <authorList>
            <person name="Chalasani D."/>
            <person name="Basu A."/>
            <person name="Pullabhotla S.V.S.R.N."/>
            <person name="Jorrin B."/>
            <person name="Neal A.L."/>
            <person name="Poole P.S."/>
            <person name="Podile A.R."/>
            <person name="Tkacz A."/>
        </authorList>
    </citation>
    <scope>NUCLEOTIDE SEQUENCE [LARGE SCALE GENOMIC DNA]</scope>
    <source>
        <strain evidence="7 8">HU14</strain>
    </source>
</reference>
<dbReference type="PANTHER" id="PTHR44688">
    <property type="entry name" value="DNA-BINDING TRANSCRIPTIONAL ACTIVATOR DEVR_DOSR"/>
    <property type="match status" value="1"/>
</dbReference>
<dbReference type="Gene3D" id="3.40.50.2300">
    <property type="match status" value="1"/>
</dbReference>
<dbReference type="InterPro" id="IPR001789">
    <property type="entry name" value="Sig_transdc_resp-reg_receiver"/>
</dbReference>
<dbReference type="Proteomes" id="UP001196843">
    <property type="component" value="Unassembled WGS sequence"/>
</dbReference>
<dbReference type="PANTHER" id="PTHR44688:SF16">
    <property type="entry name" value="DNA-BINDING TRANSCRIPTIONAL ACTIVATOR DEVR_DOSR"/>
    <property type="match status" value="1"/>
</dbReference>
<sequence>MGTEEAFALVVAGDHVRADYVALLRRLGLRSAAFRRQVDAAASLGATPPAVAILEVEDGGCGFLRELRDRYGPDMPAVLVSAERVTPADVVAGLLVGADDYAAESMDAEEFLARVRRLIERTKPARNATADLRRLSALTQREREVLTLTTEGLTQKQVATAMGISIKTVGAHMQNLLTKLGVHSRMEAVALAARASEAVPST</sequence>
<evidence type="ECO:0000313" key="8">
    <source>
        <dbReference type="Proteomes" id="UP001196843"/>
    </source>
</evidence>
<dbReference type="InterPro" id="IPR016032">
    <property type="entry name" value="Sig_transdc_resp-reg_C-effctor"/>
</dbReference>
<dbReference type="EMBL" id="JAEUAW010000003">
    <property type="protein sequence ID" value="MBW9093024.1"/>
    <property type="molecule type" value="Genomic_DNA"/>
</dbReference>
<protein>
    <submittedName>
        <fullName evidence="7">Response regulator transcription factor</fullName>
    </submittedName>
</protein>
<dbReference type="PRINTS" id="PR00038">
    <property type="entry name" value="HTHLUXR"/>
</dbReference>
<dbReference type="SMART" id="SM00421">
    <property type="entry name" value="HTH_LUXR"/>
    <property type="match status" value="1"/>
</dbReference>
<proteinExistence type="predicted"/>
<dbReference type="PROSITE" id="PS50110">
    <property type="entry name" value="RESPONSE_REGULATORY"/>
    <property type="match status" value="1"/>
</dbReference>
<keyword evidence="2" id="KW-0238">DNA-binding</keyword>
<dbReference type="RefSeq" id="WP_220299751.1">
    <property type="nucleotide sequence ID" value="NZ_JAEUAW010000003.1"/>
</dbReference>
<evidence type="ECO:0000313" key="7">
    <source>
        <dbReference type="EMBL" id="MBW9093024.1"/>
    </source>
</evidence>
<evidence type="ECO:0000256" key="3">
    <source>
        <dbReference type="ARBA" id="ARBA00023163"/>
    </source>
</evidence>
<keyword evidence="3" id="KW-0804">Transcription</keyword>
<dbReference type="InterPro" id="IPR036388">
    <property type="entry name" value="WH-like_DNA-bd_sf"/>
</dbReference>
<dbReference type="Gene3D" id="1.10.10.10">
    <property type="entry name" value="Winged helix-like DNA-binding domain superfamily/Winged helix DNA-binding domain"/>
    <property type="match status" value="1"/>
</dbReference>
<evidence type="ECO:0000259" key="6">
    <source>
        <dbReference type="PROSITE" id="PS50110"/>
    </source>
</evidence>
<name>A0ABS7HLU3_9MICO</name>
<accession>A0ABS7HLU3</accession>
<comment type="caution">
    <text evidence="4">Lacks conserved residue(s) required for the propagation of feature annotation.</text>
</comment>
<evidence type="ECO:0000256" key="1">
    <source>
        <dbReference type="ARBA" id="ARBA00023015"/>
    </source>
</evidence>